<reference evidence="2" key="1">
    <citation type="journal article" date="2019" name="Int. J. Syst. Evol. Microbiol.">
        <title>The Global Catalogue of Microorganisms (GCM) 10K type strain sequencing project: providing services to taxonomists for standard genome sequencing and annotation.</title>
        <authorList>
            <consortium name="The Broad Institute Genomics Platform"/>
            <consortium name="The Broad Institute Genome Sequencing Center for Infectious Disease"/>
            <person name="Wu L."/>
            <person name="Ma J."/>
        </authorList>
    </citation>
    <scope>NUCLEOTIDE SEQUENCE [LARGE SCALE GENOMIC DNA]</scope>
    <source>
        <strain evidence="2">KCTC 42217</strain>
    </source>
</reference>
<sequence length="204" mass="23372">MKRSILFLTFGLTAFISCTSKEPKKAESSITKVVLPPPFRYHNSIEVTPGLTFDVLSWGRGSEHVGQYLILRSDSADVKYSTISEELEGDITDSWNMDLDSDGNPEIFIRAKGQDKDSYFKLYIHEFSEGGSSQELKFPELTSSTKKKYRGKDSVYVKEGNLFREFPLYDEKDTAGITPVERKRLEYTLKGNRFDIHELKEDEN</sequence>
<evidence type="ECO:0000313" key="1">
    <source>
        <dbReference type="EMBL" id="MFD2164081.1"/>
    </source>
</evidence>
<name>A0ABW4ZQH9_9SPHI</name>
<evidence type="ECO:0008006" key="3">
    <source>
        <dbReference type="Google" id="ProtNLM"/>
    </source>
</evidence>
<protein>
    <recommendedName>
        <fullName evidence="3">Lipoprotein</fullName>
    </recommendedName>
</protein>
<keyword evidence="2" id="KW-1185">Reference proteome</keyword>
<accession>A0ABW4ZQH9</accession>
<dbReference type="EMBL" id="JBHUHZ010000003">
    <property type="protein sequence ID" value="MFD2164081.1"/>
    <property type="molecule type" value="Genomic_DNA"/>
</dbReference>
<evidence type="ECO:0000313" key="2">
    <source>
        <dbReference type="Proteomes" id="UP001597387"/>
    </source>
</evidence>
<comment type="caution">
    <text evidence="1">The sequence shown here is derived from an EMBL/GenBank/DDBJ whole genome shotgun (WGS) entry which is preliminary data.</text>
</comment>
<proteinExistence type="predicted"/>
<dbReference type="RefSeq" id="WP_255904605.1">
    <property type="nucleotide sequence ID" value="NZ_JAFMZO010000004.1"/>
</dbReference>
<organism evidence="1 2">
    <name type="scientific">Paradesertivirga mongoliensis</name>
    <dbReference type="NCBI Taxonomy" id="2100740"/>
    <lineage>
        <taxon>Bacteria</taxon>
        <taxon>Pseudomonadati</taxon>
        <taxon>Bacteroidota</taxon>
        <taxon>Sphingobacteriia</taxon>
        <taxon>Sphingobacteriales</taxon>
        <taxon>Sphingobacteriaceae</taxon>
        <taxon>Paradesertivirga</taxon>
    </lineage>
</organism>
<dbReference type="PROSITE" id="PS51257">
    <property type="entry name" value="PROKAR_LIPOPROTEIN"/>
    <property type="match status" value="1"/>
</dbReference>
<dbReference type="Proteomes" id="UP001597387">
    <property type="component" value="Unassembled WGS sequence"/>
</dbReference>
<gene>
    <name evidence="1" type="ORF">ACFSJU_16855</name>
</gene>